<comment type="caution">
    <text evidence="2">The sequence shown here is derived from an EMBL/GenBank/DDBJ whole genome shotgun (WGS) entry which is preliminary data.</text>
</comment>
<dbReference type="AlphaFoldDB" id="A0A367ZSF7"/>
<protein>
    <recommendedName>
        <fullName evidence="4">Prepilin-type N-terminal cleavage/methylation domain-containing protein</fullName>
    </recommendedName>
</protein>
<name>A0A367ZSF7_9BACT</name>
<evidence type="ECO:0000256" key="1">
    <source>
        <dbReference type="SAM" id="Phobius"/>
    </source>
</evidence>
<reference evidence="2 3" key="1">
    <citation type="submission" date="2018-05" db="EMBL/GenBank/DDBJ databases">
        <title>A metagenomic window into the 2 km-deep terrestrial subsurface aquifer revealed taxonomically and functionally diverse microbial community comprising novel uncultured bacterial lineages.</title>
        <authorList>
            <person name="Kadnikov V.V."/>
            <person name="Mardanov A.V."/>
            <person name="Beletsky A.V."/>
            <person name="Banks D."/>
            <person name="Pimenov N.V."/>
            <person name="Frank Y.A."/>
            <person name="Karnachuk O.V."/>
            <person name="Ravin N.V."/>
        </authorList>
    </citation>
    <scope>NUCLEOTIDE SEQUENCE [LARGE SCALE GENOMIC DNA]</scope>
    <source>
        <strain evidence="2">BY5</strain>
    </source>
</reference>
<feature type="transmembrane region" description="Helical" evidence="1">
    <location>
        <begin position="12"/>
        <end position="32"/>
    </location>
</feature>
<evidence type="ECO:0000313" key="3">
    <source>
        <dbReference type="Proteomes" id="UP000252355"/>
    </source>
</evidence>
<organism evidence="2 3">
    <name type="scientific">Candidatus Ozemobacter sibiricus</name>
    <dbReference type="NCBI Taxonomy" id="2268124"/>
    <lineage>
        <taxon>Bacteria</taxon>
        <taxon>Candidatus Ozemobacteria</taxon>
        <taxon>Candidatus Ozemobacterales</taxon>
        <taxon>Candidatus Ozemobacteraceae</taxon>
        <taxon>Candidatus Ozemobacter</taxon>
    </lineage>
</organism>
<proteinExistence type="predicted"/>
<keyword evidence="1" id="KW-1133">Transmembrane helix</keyword>
<gene>
    <name evidence="2" type="ORF">OZSIB_2347</name>
</gene>
<accession>A0A367ZSF7</accession>
<evidence type="ECO:0008006" key="4">
    <source>
        <dbReference type="Google" id="ProtNLM"/>
    </source>
</evidence>
<dbReference type="EMBL" id="QOQW01000003">
    <property type="protein sequence ID" value="RCK80970.1"/>
    <property type="molecule type" value="Genomic_DNA"/>
</dbReference>
<sequence length="209" mass="23412">MTRRGLSLLEAVIVLTVGVILLLPVVNFLIVTQKSAYKGLDRLETLAKARIVLEKTQRDLKNFCFSDTVGLTIASDANHFVAIFPAYPAAYTGALYSGDENPVNLITYTFDRARKTLARSVKVHPLLRSDFPATPEILATNVGNFSIERRVILGQTFYDIRILILPSSAYVKNAPTELRTSVRSEFEARLERHPHFITNRRSTIDLPPP</sequence>
<evidence type="ECO:0000313" key="2">
    <source>
        <dbReference type="EMBL" id="RCK80970.1"/>
    </source>
</evidence>
<dbReference type="Proteomes" id="UP000252355">
    <property type="component" value="Unassembled WGS sequence"/>
</dbReference>
<keyword evidence="1" id="KW-0472">Membrane</keyword>
<keyword evidence="1" id="KW-0812">Transmembrane</keyword>